<proteinExistence type="predicted"/>
<evidence type="ECO:0000313" key="1">
    <source>
        <dbReference type="EMBL" id="SUZ64914.1"/>
    </source>
</evidence>
<reference evidence="1" key="1">
    <citation type="submission" date="2018-05" db="EMBL/GenBank/DDBJ databases">
        <authorList>
            <person name="Lanie J.A."/>
            <person name="Ng W.-L."/>
            <person name="Kazmierczak K.M."/>
            <person name="Andrzejewski T.M."/>
            <person name="Davidsen T.M."/>
            <person name="Wayne K.J."/>
            <person name="Tettelin H."/>
            <person name="Glass J.I."/>
            <person name="Rusch D."/>
            <person name="Podicherti R."/>
            <person name="Tsui H.-C.T."/>
            <person name="Winkler M.E."/>
        </authorList>
    </citation>
    <scope>NUCLEOTIDE SEQUENCE</scope>
</reference>
<dbReference type="EMBL" id="UINC01000946">
    <property type="protein sequence ID" value="SUZ64914.1"/>
    <property type="molecule type" value="Genomic_DNA"/>
</dbReference>
<accession>A0A381PE64</accession>
<protein>
    <submittedName>
        <fullName evidence="1">Uncharacterized protein</fullName>
    </submittedName>
</protein>
<name>A0A381PE64_9ZZZZ</name>
<gene>
    <name evidence="1" type="ORF">METZ01_LOCUS17768</name>
</gene>
<sequence>MIRPRPTWVNRRNKVPWDTQSQAQAELVEDFLTPIWAKGIILTQIAGRDCPKPQAIHLTNPRINNAISQ</sequence>
<organism evidence="1">
    <name type="scientific">marine metagenome</name>
    <dbReference type="NCBI Taxonomy" id="408172"/>
    <lineage>
        <taxon>unclassified sequences</taxon>
        <taxon>metagenomes</taxon>
        <taxon>ecological metagenomes</taxon>
    </lineage>
</organism>
<dbReference type="AlphaFoldDB" id="A0A381PE64"/>